<accession>A0A4C2AFQ0</accession>
<feature type="region of interest" description="Disordered" evidence="1">
    <location>
        <begin position="1"/>
        <end position="25"/>
    </location>
</feature>
<name>A0A4C2AFQ0_EUMVA</name>
<dbReference type="OrthoDB" id="6433611at2759"/>
<keyword evidence="3" id="KW-1185">Reference proteome</keyword>
<organism evidence="2 3">
    <name type="scientific">Eumeta variegata</name>
    <name type="common">Bagworm moth</name>
    <name type="synonym">Eumeta japonica</name>
    <dbReference type="NCBI Taxonomy" id="151549"/>
    <lineage>
        <taxon>Eukaryota</taxon>
        <taxon>Metazoa</taxon>
        <taxon>Ecdysozoa</taxon>
        <taxon>Arthropoda</taxon>
        <taxon>Hexapoda</taxon>
        <taxon>Insecta</taxon>
        <taxon>Pterygota</taxon>
        <taxon>Neoptera</taxon>
        <taxon>Endopterygota</taxon>
        <taxon>Lepidoptera</taxon>
        <taxon>Glossata</taxon>
        <taxon>Ditrysia</taxon>
        <taxon>Tineoidea</taxon>
        <taxon>Psychidae</taxon>
        <taxon>Oiketicinae</taxon>
        <taxon>Eumeta</taxon>
    </lineage>
</organism>
<proteinExistence type="predicted"/>
<evidence type="ECO:0000256" key="1">
    <source>
        <dbReference type="SAM" id="MobiDB-lite"/>
    </source>
</evidence>
<evidence type="ECO:0000313" key="3">
    <source>
        <dbReference type="Proteomes" id="UP000299102"/>
    </source>
</evidence>
<dbReference type="EMBL" id="BGZK01002967">
    <property type="protein sequence ID" value="GBP97597.1"/>
    <property type="molecule type" value="Genomic_DNA"/>
</dbReference>
<gene>
    <name evidence="2" type="ORF">EVAR_72304_1</name>
</gene>
<dbReference type="AlphaFoldDB" id="A0A4C2AFQ0"/>
<dbReference type="STRING" id="151549.A0A4C2AFQ0"/>
<feature type="compositionally biased region" description="Basic and acidic residues" evidence="1">
    <location>
        <begin position="134"/>
        <end position="143"/>
    </location>
</feature>
<feature type="region of interest" description="Disordered" evidence="1">
    <location>
        <begin position="134"/>
        <end position="154"/>
    </location>
</feature>
<protein>
    <submittedName>
        <fullName evidence="2">Uncharacterized protein</fullName>
    </submittedName>
</protein>
<sequence>MLVHLSAAKERDDKLKVARERQNEERQRKIEELKAQAEELHKDIMRTKEEERRRRIDEIRQRDSEKRTQVEERRESRIEVKNVKETPLLCFWFLDATLIGALRFWHGITQYILGSKTFDFNIKCCWCFTLTSGSERELNDSGSKKRATSSGWKA</sequence>
<dbReference type="Proteomes" id="UP000299102">
    <property type="component" value="Unassembled WGS sequence"/>
</dbReference>
<comment type="caution">
    <text evidence="2">The sequence shown here is derived from an EMBL/GenBank/DDBJ whole genome shotgun (WGS) entry which is preliminary data.</text>
</comment>
<evidence type="ECO:0000313" key="2">
    <source>
        <dbReference type="EMBL" id="GBP97597.1"/>
    </source>
</evidence>
<feature type="compositionally biased region" description="Basic and acidic residues" evidence="1">
    <location>
        <begin position="7"/>
        <end position="25"/>
    </location>
</feature>
<feature type="region of interest" description="Disordered" evidence="1">
    <location>
        <begin position="49"/>
        <end position="76"/>
    </location>
</feature>
<reference evidence="2 3" key="1">
    <citation type="journal article" date="2019" name="Commun. Biol.">
        <title>The bagworm genome reveals a unique fibroin gene that provides high tensile strength.</title>
        <authorList>
            <person name="Kono N."/>
            <person name="Nakamura H."/>
            <person name="Ohtoshi R."/>
            <person name="Tomita M."/>
            <person name="Numata K."/>
            <person name="Arakawa K."/>
        </authorList>
    </citation>
    <scope>NUCLEOTIDE SEQUENCE [LARGE SCALE GENOMIC DNA]</scope>
</reference>